<dbReference type="SUPFAM" id="SSF51445">
    <property type="entry name" value="(Trans)glycosidases"/>
    <property type="match status" value="1"/>
</dbReference>
<name>A0ABS4UTE0_9ACTN</name>
<feature type="signal peptide" evidence="1">
    <location>
        <begin position="1"/>
        <end position="23"/>
    </location>
</feature>
<organism evidence="2 3">
    <name type="scientific">Kribbella aluminosa</name>
    <dbReference type="NCBI Taxonomy" id="416017"/>
    <lineage>
        <taxon>Bacteria</taxon>
        <taxon>Bacillati</taxon>
        <taxon>Actinomycetota</taxon>
        <taxon>Actinomycetes</taxon>
        <taxon>Propionibacteriales</taxon>
        <taxon>Kribbellaceae</taxon>
        <taxon>Kribbella</taxon>
    </lineage>
</organism>
<sequence>MMRRVWILLVALLLIPGAVPRAAAGPPGDIPKPFEPFLSAMEGGNTVEAKIRETAPRADGFRHIDTPATIHRLQQMHATMYTFGIWDKATDWDDLRLEFAPAAARAGIDVMVYLVPPSECFRNSARHLDGRCSRPFDTDYVRWATEIAKLSLTYPNLKSWAIDDFLAGPNGSLFTKDYLGQVRAAMNAVNPHLKWYVTLYSWDITPATADRIKGALDGVIFPYTGYINNSIDPTWLEPRLDSSLDVLRPAGLNLVLLAYTGRFLDGMIHPDERYVADVLRRATPYLTDGRLDGIIAYGAPLRTDLQQPSWDYWGYSGNGRLSLSVGNFTATVDGSYAAASQQMVVSGNGSRSITFRHRDPDVGGLRGYQFKQVLVDDQVVWQSDVEDDPKETWITTTVDLTAALQGKTSAKVTFRLFDQRGVGWWPLDWSIDDVSGRGVVVRNGGFEQNRDWELSRNYPTMQPYIDIYSIDRPARIFDAIGTAYAGYRGQSFVPVQGPRGNAVRIGPNNRAMYGNGRLAFTVPNGPVPANTCATATQQVRVKAGQPRYELSFWHADPEQARFGEIFKQLRIDGQLVWDRDAGDYWPWFYLNGSDHQGGIDVTDFVQGKPSVSIQFGICTKQAVTSPGVVVGFDHVEGINLDIHNPGFENRSAWSLTAGGPLKAAIDIAR</sequence>
<protein>
    <submittedName>
        <fullName evidence="2">Uncharacterized protein</fullName>
    </submittedName>
</protein>
<comment type="caution">
    <text evidence="2">The sequence shown here is derived from an EMBL/GenBank/DDBJ whole genome shotgun (WGS) entry which is preliminary data.</text>
</comment>
<keyword evidence="3" id="KW-1185">Reference proteome</keyword>
<keyword evidence="1" id="KW-0732">Signal</keyword>
<reference evidence="2 3" key="1">
    <citation type="submission" date="2021-03" db="EMBL/GenBank/DDBJ databases">
        <title>Sequencing the genomes of 1000 actinobacteria strains.</title>
        <authorList>
            <person name="Klenk H.-P."/>
        </authorList>
    </citation>
    <scope>NUCLEOTIDE SEQUENCE [LARGE SCALE GENOMIC DNA]</scope>
    <source>
        <strain evidence="2 3">DSM 18824</strain>
    </source>
</reference>
<gene>
    <name evidence="2" type="ORF">JOF29_005931</name>
</gene>
<proteinExistence type="predicted"/>
<dbReference type="InterPro" id="IPR017853">
    <property type="entry name" value="GH"/>
</dbReference>
<evidence type="ECO:0000313" key="2">
    <source>
        <dbReference type="EMBL" id="MBP2354821.1"/>
    </source>
</evidence>
<dbReference type="RefSeq" id="WP_209697568.1">
    <property type="nucleotide sequence ID" value="NZ_BAAAVU010000008.1"/>
</dbReference>
<evidence type="ECO:0000313" key="3">
    <source>
        <dbReference type="Proteomes" id="UP000755585"/>
    </source>
</evidence>
<dbReference type="Proteomes" id="UP000755585">
    <property type="component" value="Unassembled WGS sequence"/>
</dbReference>
<evidence type="ECO:0000256" key="1">
    <source>
        <dbReference type="SAM" id="SignalP"/>
    </source>
</evidence>
<accession>A0ABS4UTE0</accession>
<dbReference type="EMBL" id="JAGINT010000002">
    <property type="protein sequence ID" value="MBP2354821.1"/>
    <property type="molecule type" value="Genomic_DNA"/>
</dbReference>
<feature type="chain" id="PRO_5047133078" evidence="1">
    <location>
        <begin position="24"/>
        <end position="669"/>
    </location>
</feature>